<evidence type="ECO:0000256" key="4">
    <source>
        <dbReference type="ARBA" id="ARBA00023287"/>
    </source>
</evidence>
<keyword evidence="6" id="KW-0636">Prenylation</keyword>
<organism evidence="10 11">
    <name type="scientific">Bacillus haynesii</name>
    <dbReference type="NCBI Taxonomy" id="1925021"/>
    <lineage>
        <taxon>Bacteria</taxon>
        <taxon>Bacillati</taxon>
        <taxon>Bacillota</taxon>
        <taxon>Bacilli</taxon>
        <taxon>Bacillales</taxon>
        <taxon>Bacillaceae</taxon>
        <taxon>Bacillus</taxon>
    </lineage>
</organism>
<dbReference type="EMBL" id="JALAXI010000014">
    <property type="protein sequence ID" value="MCY9281566.1"/>
    <property type="molecule type" value="Genomic_DNA"/>
</dbReference>
<evidence type="ECO:0000256" key="8">
    <source>
        <dbReference type="ARBA" id="ARBA00029545"/>
    </source>
</evidence>
<comment type="subcellular location">
    <subcellularLocation>
        <location evidence="1">Secreted</location>
    </subcellularLocation>
</comment>
<gene>
    <name evidence="10" type="primary">comX</name>
    <name evidence="10" type="ORF">MOE73_15990</name>
</gene>
<evidence type="ECO:0000256" key="3">
    <source>
        <dbReference type="ARBA" id="ARBA00023044"/>
    </source>
</evidence>
<sequence>MQDIVNFLVQHPEVLEQVIKGNASLIGVDKDQLISITEGFKEWESIGRRVPVWG</sequence>
<proteinExistence type="predicted"/>
<protein>
    <recommendedName>
        <fullName evidence="8">ComX pheromone</fullName>
    </recommendedName>
    <alternativeName>
        <fullName evidence="9">Competence pheromone</fullName>
    </alternativeName>
</protein>
<dbReference type="RefSeq" id="WP_268294626.1">
    <property type="nucleotide sequence ID" value="NZ_JALAJL010000020.1"/>
</dbReference>
<reference evidence="10" key="1">
    <citation type="submission" date="2022-02" db="EMBL/GenBank/DDBJ databases">
        <title>Crop Bioprotection Bacillus Genome Sequencing.</title>
        <authorList>
            <person name="Dunlap C."/>
        </authorList>
    </citation>
    <scope>NUCLEOTIDE SEQUENCE</scope>
    <source>
        <strain evidence="10">T20C14</strain>
    </source>
</reference>
<evidence type="ECO:0000256" key="9">
    <source>
        <dbReference type="ARBA" id="ARBA00030321"/>
    </source>
</evidence>
<keyword evidence="4" id="KW-0178">Competence</keyword>
<evidence type="ECO:0000256" key="1">
    <source>
        <dbReference type="ARBA" id="ARBA00004613"/>
    </source>
</evidence>
<evidence type="ECO:0000256" key="6">
    <source>
        <dbReference type="ARBA" id="ARBA00023289"/>
    </source>
</evidence>
<evidence type="ECO:0000256" key="5">
    <source>
        <dbReference type="ARBA" id="ARBA00023288"/>
    </source>
</evidence>
<dbReference type="GO" id="GO:0030420">
    <property type="term" value="P:establishment of competence for transformation"/>
    <property type="evidence" value="ECO:0007669"/>
    <property type="project" value="UniProtKB-KW"/>
</dbReference>
<keyword evidence="2" id="KW-0964">Secreted</keyword>
<keyword evidence="3" id="KW-0588">Pheromone</keyword>
<dbReference type="Pfam" id="PF05952">
    <property type="entry name" value="ComX"/>
    <property type="match status" value="1"/>
</dbReference>
<keyword evidence="5" id="KW-0449">Lipoprotein</keyword>
<accession>A0AA90F2A2</accession>
<dbReference type="AlphaFoldDB" id="A0AA90F2A2"/>
<dbReference type="GO" id="GO:0005576">
    <property type="term" value="C:extracellular region"/>
    <property type="evidence" value="ECO:0007669"/>
    <property type="project" value="UniProtKB-SubCell"/>
</dbReference>
<dbReference type="Proteomes" id="UP001066455">
    <property type="component" value="Unassembled WGS sequence"/>
</dbReference>
<name>A0AA90F2A2_9BACI</name>
<comment type="subunit">
    <text evidence="7">Interacts directly with the sensor histidine kinase ComP and stimulates its activity.</text>
</comment>
<evidence type="ECO:0000313" key="11">
    <source>
        <dbReference type="Proteomes" id="UP001066455"/>
    </source>
</evidence>
<dbReference type="GO" id="GO:0005186">
    <property type="term" value="F:pheromone activity"/>
    <property type="evidence" value="ECO:0007669"/>
    <property type="project" value="UniProtKB-KW"/>
</dbReference>
<evidence type="ECO:0000256" key="2">
    <source>
        <dbReference type="ARBA" id="ARBA00022525"/>
    </source>
</evidence>
<comment type="caution">
    <text evidence="10">The sequence shown here is derived from an EMBL/GenBank/DDBJ whole genome shotgun (WGS) entry which is preliminary data.</text>
</comment>
<evidence type="ECO:0000313" key="10">
    <source>
        <dbReference type="EMBL" id="MCY9281566.1"/>
    </source>
</evidence>
<evidence type="ECO:0000256" key="7">
    <source>
        <dbReference type="ARBA" id="ARBA00029483"/>
    </source>
</evidence>
<dbReference type="InterPro" id="IPR009233">
    <property type="entry name" value="Competence_ComX_Bacillus"/>
</dbReference>